<accession>A0A4W5KT09</accession>
<dbReference type="Pfam" id="PF00007">
    <property type="entry name" value="Cys_knot"/>
    <property type="match status" value="1"/>
</dbReference>
<evidence type="ECO:0000313" key="10">
    <source>
        <dbReference type="Ensembl" id="ENSHHUP00000014389.1"/>
    </source>
</evidence>
<feature type="domain" description="Glycoprotein hormone subunit beta" evidence="9">
    <location>
        <begin position="23"/>
        <end position="110"/>
    </location>
</feature>
<dbReference type="Gene3D" id="2.10.90.10">
    <property type="entry name" value="Cystine-knot cytokines"/>
    <property type="match status" value="1"/>
</dbReference>
<evidence type="ECO:0000259" key="9">
    <source>
        <dbReference type="Pfam" id="PF00007"/>
    </source>
</evidence>
<keyword evidence="11" id="KW-1185">Reference proteome</keyword>
<reference evidence="10" key="2">
    <citation type="submission" date="2025-08" db="UniProtKB">
        <authorList>
            <consortium name="Ensembl"/>
        </authorList>
    </citation>
    <scope>IDENTIFICATION</scope>
</reference>
<evidence type="ECO:0000256" key="2">
    <source>
        <dbReference type="ARBA" id="ARBA00006552"/>
    </source>
</evidence>
<name>A0A4W5KT09_9TELE</name>
<comment type="subcellular location">
    <subcellularLocation>
        <location evidence="1">Secreted</location>
    </subcellularLocation>
</comment>
<sequence length="117" mass="12765">RMCLAIMATLWMTPVRAGTDCRYGCRLNNMTITLEGEDCYGSISITTCAGLCETTVNAYKALHSPPFAYLEGCPPRTNRVDIPVAKSCDCIKCKTDNTNCDRISMATPSCVVNPLET</sequence>
<evidence type="ECO:0000313" key="11">
    <source>
        <dbReference type="Proteomes" id="UP000314982"/>
    </source>
</evidence>
<dbReference type="GO" id="GO:0005576">
    <property type="term" value="C:extracellular region"/>
    <property type="evidence" value="ECO:0007669"/>
    <property type="project" value="UniProtKB-SubCell"/>
</dbReference>
<proteinExistence type="inferred from homology"/>
<dbReference type="PROSITE" id="PS00261">
    <property type="entry name" value="GLYCO_HORMONE_BETA_1"/>
    <property type="match status" value="1"/>
</dbReference>
<dbReference type="Ensembl" id="ENSHHUT00000014877.1">
    <property type="protein sequence ID" value="ENSHHUP00000014389.1"/>
    <property type="gene ID" value="ENSHHUG00000008914.1"/>
</dbReference>
<dbReference type="InterPro" id="IPR001545">
    <property type="entry name" value="Gonadotropin_bsu"/>
</dbReference>
<keyword evidence="6" id="KW-1015">Disulfide bond</keyword>
<evidence type="ECO:0000256" key="1">
    <source>
        <dbReference type="ARBA" id="ARBA00004613"/>
    </source>
</evidence>
<comment type="similarity">
    <text evidence="2">Belongs to the glycoprotein hormones subunit beta family.</text>
</comment>
<dbReference type="AlphaFoldDB" id="A0A4W5KT09"/>
<keyword evidence="5 8" id="KW-0732">Signal</keyword>
<evidence type="ECO:0000256" key="6">
    <source>
        <dbReference type="ARBA" id="ARBA00023157"/>
    </source>
</evidence>
<keyword evidence="7" id="KW-0325">Glycoprotein</keyword>
<evidence type="ECO:0000256" key="8">
    <source>
        <dbReference type="SAM" id="SignalP"/>
    </source>
</evidence>
<protein>
    <recommendedName>
        <fullName evidence="9">Glycoprotein hormone subunit beta domain-containing protein</fullName>
    </recommendedName>
</protein>
<dbReference type="SMART" id="SM00068">
    <property type="entry name" value="GHB"/>
    <property type="match status" value="1"/>
</dbReference>
<dbReference type="InterPro" id="IPR029034">
    <property type="entry name" value="Cystine-knot_cytokine"/>
</dbReference>
<evidence type="ECO:0000256" key="4">
    <source>
        <dbReference type="ARBA" id="ARBA00022702"/>
    </source>
</evidence>
<organism evidence="10 11">
    <name type="scientific">Hucho hucho</name>
    <name type="common">huchen</name>
    <dbReference type="NCBI Taxonomy" id="62062"/>
    <lineage>
        <taxon>Eukaryota</taxon>
        <taxon>Metazoa</taxon>
        <taxon>Chordata</taxon>
        <taxon>Craniata</taxon>
        <taxon>Vertebrata</taxon>
        <taxon>Euteleostomi</taxon>
        <taxon>Actinopterygii</taxon>
        <taxon>Neopterygii</taxon>
        <taxon>Teleostei</taxon>
        <taxon>Protacanthopterygii</taxon>
        <taxon>Salmoniformes</taxon>
        <taxon>Salmonidae</taxon>
        <taxon>Salmoninae</taxon>
        <taxon>Hucho</taxon>
    </lineage>
</organism>
<dbReference type="SUPFAM" id="SSF57501">
    <property type="entry name" value="Cystine-knot cytokines"/>
    <property type="match status" value="1"/>
</dbReference>
<evidence type="ECO:0000256" key="5">
    <source>
        <dbReference type="ARBA" id="ARBA00022729"/>
    </source>
</evidence>
<dbReference type="Proteomes" id="UP000314982">
    <property type="component" value="Unassembled WGS sequence"/>
</dbReference>
<feature type="signal peptide" evidence="8">
    <location>
        <begin position="1"/>
        <end position="17"/>
    </location>
</feature>
<reference evidence="11" key="1">
    <citation type="submission" date="2018-06" db="EMBL/GenBank/DDBJ databases">
        <title>Genome assembly of Danube salmon.</title>
        <authorList>
            <person name="Macqueen D.J."/>
            <person name="Gundappa M.K."/>
        </authorList>
    </citation>
    <scope>NUCLEOTIDE SEQUENCE [LARGE SCALE GENOMIC DNA]</scope>
</reference>
<keyword evidence="3" id="KW-0964">Secreted</keyword>
<feature type="chain" id="PRO_5021336617" description="Glycoprotein hormone subunit beta domain-containing protein" evidence="8">
    <location>
        <begin position="18"/>
        <end position="117"/>
    </location>
</feature>
<dbReference type="InterPro" id="IPR018245">
    <property type="entry name" value="Gonadotropin_bsu_CS"/>
</dbReference>
<keyword evidence="4" id="KW-0372">Hormone</keyword>
<dbReference type="GO" id="GO:0005179">
    <property type="term" value="F:hormone activity"/>
    <property type="evidence" value="ECO:0007669"/>
    <property type="project" value="UniProtKB-KW"/>
</dbReference>
<dbReference type="GeneTree" id="ENSGT00970000195769"/>
<dbReference type="InterPro" id="IPR006208">
    <property type="entry name" value="Glyco_hormone_CN"/>
</dbReference>
<evidence type="ECO:0000256" key="7">
    <source>
        <dbReference type="ARBA" id="ARBA00023180"/>
    </source>
</evidence>
<reference evidence="10" key="3">
    <citation type="submission" date="2025-09" db="UniProtKB">
        <authorList>
            <consortium name="Ensembl"/>
        </authorList>
    </citation>
    <scope>IDENTIFICATION</scope>
</reference>
<evidence type="ECO:0000256" key="3">
    <source>
        <dbReference type="ARBA" id="ARBA00022525"/>
    </source>
</evidence>